<keyword evidence="1" id="KW-0175">Coiled coil</keyword>
<protein>
    <recommendedName>
        <fullName evidence="5">BAR domain-containing protein</fullName>
    </recommendedName>
</protein>
<feature type="region of interest" description="Disordered" evidence="2">
    <location>
        <begin position="289"/>
        <end position="309"/>
    </location>
</feature>
<dbReference type="EMBL" id="JAPFFF010000001">
    <property type="protein sequence ID" value="KAK8899536.1"/>
    <property type="molecule type" value="Genomic_DNA"/>
</dbReference>
<evidence type="ECO:0000256" key="1">
    <source>
        <dbReference type="SAM" id="Coils"/>
    </source>
</evidence>
<keyword evidence="4" id="KW-1185">Reference proteome</keyword>
<sequence>MFFNLRQPEGYRQLYQFTKNMRDISNKMLERAKASSSFGNSLLNLMKLEAPKYAIYFEPIKKEYDKLFITYATAAKIQRFAMEDLNDIIVRFPVVQRKEQEKVKLNQAYNSLNAKYKKAKLAFKKLESQENQMNLIKARGERARIAELLIEKSDECISFQDRFDRFVQNRSSSSWKRFSLSFAKLCREEAEIMENLASYCSNFKNNLDDPEKILQFSISKIEQANKSLKVNKSDPVIDTKPLHLTQQQEGSDQQIKLANDELSNEEYKRLTESMQLDFKSGFDLTGIDFSNSDDSNGDHSDNSIGDEAPIDLNVNYLDDDEFIREILGSK</sequence>
<organism evidence="3 4">
    <name type="scientific">Tritrichomonas musculus</name>
    <dbReference type="NCBI Taxonomy" id="1915356"/>
    <lineage>
        <taxon>Eukaryota</taxon>
        <taxon>Metamonada</taxon>
        <taxon>Parabasalia</taxon>
        <taxon>Tritrichomonadida</taxon>
        <taxon>Tritrichomonadidae</taxon>
        <taxon>Tritrichomonas</taxon>
    </lineage>
</organism>
<evidence type="ECO:0000313" key="4">
    <source>
        <dbReference type="Proteomes" id="UP001470230"/>
    </source>
</evidence>
<evidence type="ECO:0000256" key="2">
    <source>
        <dbReference type="SAM" id="MobiDB-lite"/>
    </source>
</evidence>
<reference evidence="3 4" key="1">
    <citation type="submission" date="2024-04" db="EMBL/GenBank/DDBJ databases">
        <title>Tritrichomonas musculus Genome.</title>
        <authorList>
            <person name="Alves-Ferreira E."/>
            <person name="Grigg M."/>
            <person name="Lorenzi H."/>
            <person name="Galac M."/>
        </authorList>
    </citation>
    <scope>NUCLEOTIDE SEQUENCE [LARGE SCALE GENOMIC DNA]</scope>
    <source>
        <strain evidence="3 4">EAF2021</strain>
    </source>
</reference>
<feature type="coiled-coil region" evidence="1">
    <location>
        <begin position="95"/>
        <end position="129"/>
    </location>
</feature>
<proteinExistence type="predicted"/>
<dbReference type="Proteomes" id="UP001470230">
    <property type="component" value="Unassembled WGS sequence"/>
</dbReference>
<evidence type="ECO:0000313" key="3">
    <source>
        <dbReference type="EMBL" id="KAK8899536.1"/>
    </source>
</evidence>
<name>A0ABR2L953_9EUKA</name>
<gene>
    <name evidence="3" type="ORF">M9Y10_001852</name>
</gene>
<accession>A0ABR2L953</accession>
<evidence type="ECO:0008006" key="5">
    <source>
        <dbReference type="Google" id="ProtNLM"/>
    </source>
</evidence>
<comment type="caution">
    <text evidence="3">The sequence shown here is derived from an EMBL/GenBank/DDBJ whole genome shotgun (WGS) entry which is preliminary data.</text>
</comment>